<keyword evidence="1" id="KW-0808">Transferase</keyword>
<reference evidence="1" key="1">
    <citation type="submission" date="2019-11" db="EMBL/GenBank/DDBJ databases">
        <title>Microbial mats filling the niche in hypersaline microbial mats.</title>
        <authorList>
            <person name="Wong H.L."/>
            <person name="Macleod F.I."/>
            <person name="White R.A. III"/>
            <person name="Burns B.P."/>
        </authorList>
    </citation>
    <scope>NUCLEOTIDE SEQUENCE</scope>
    <source>
        <strain evidence="1">Rbin_158</strain>
    </source>
</reference>
<name>A0A9D5JWA3_9BACT</name>
<evidence type="ECO:0000313" key="1">
    <source>
        <dbReference type="EMBL" id="MBD3324881.1"/>
    </source>
</evidence>
<accession>A0A9D5JWA3</accession>
<keyword evidence="1" id="KW-0489">Methyltransferase</keyword>
<dbReference type="GO" id="GO:0032259">
    <property type="term" value="P:methylation"/>
    <property type="evidence" value="ECO:0007669"/>
    <property type="project" value="UniProtKB-KW"/>
</dbReference>
<dbReference type="GO" id="GO:0008168">
    <property type="term" value="F:methyltransferase activity"/>
    <property type="evidence" value="ECO:0007669"/>
    <property type="project" value="UniProtKB-KW"/>
</dbReference>
<protein>
    <submittedName>
        <fullName evidence="1">Class I SAM-dependent methyltransferase</fullName>
    </submittedName>
</protein>
<dbReference type="AlphaFoldDB" id="A0A9D5JWA3"/>
<dbReference type="InterPro" id="IPR029063">
    <property type="entry name" value="SAM-dependent_MTases_sf"/>
</dbReference>
<dbReference type="Proteomes" id="UP000649604">
    <property type="component" value="Unassembled WGS sequence"/>
</dbReference>
<comment type="caution">
    <text evidence="1">The sequence shown here is derived from an EMBL/GenBank/DDBJ whole genome shotgun (WGS) entry which is preliminary data.</text>
</comment>
<feature type="non-terminal residue" evidence="1">
    <location>
        <position position="84"/>
    </location>
</feature>
<dbReference type="SUPFAM" id="SSF53335">
    <property type="entry name" value="S-adenosyl-L-methionine-dependent methyltransferases"/>
    <property type="match status" value="1"/>
</dbReference>
<organism evidence="1 2">
    <name type="scientific">candidate division KSB3 bacterium</name>
    <dbReference type="NCBI Taxonomy" id="2044937"/>
    <lineage>
        <taxon>Bacteria</taxon>
        <taxon>candidate division KSB3</taxon>
    </lineage>
</organism>
<dbReference type="EMBL" id="WJJP01000315">
    <property type="protein sequence ID" value="MBD3324881.1"/>
    <property type="molecule type" value="Genomic_DNA"/>
</dbReference>
<proteinExistence type="predicted"/>
<sequence length="84" mass="9203">MNNSKALWLSVEREIQSDLITLGRYASDDYIHDPKHLGFVASRYKFCASLLRGSHVVLEVGCGDGFGSGIVASTVDRLICTDIN</sequence>
<gene>
    <name evidence="1" type="ORF">GF339_09870</name>
</gene>
<evidence type="ECO:0000313" key="2">
    <source>
        <dbReference type="Proteomes" id="UP000649604"/>
    </source>
</evidence>